<gene>
    <name evidence="6" type="ORF">GCM10011506_22890</name>
</gene>
<sequence length="299" mass="34788">MDFGLTYGPLAYLHILHIKNPQRKFSFKDFLHFLPSLLFDGLLYTAVFLYISENIDWAYANISLIQTFALYGSLLSLIQFSIYTYLIYRESKETKFVLRDYAEVRKWLSALVISWIFVIGFLMVVIIISLIFVDQLDDNSAWVYNSLGIVISLWIFVMGYLYLLKYAERINKYMIKVSKFKFSISALIHKKNQLLDALTRNEFYKDQTLTVAKFAGHLGWPINTVSSLINETLETSFSDLINQYRIAAFKEECVKQENRKYSILGLGQAVGFSSKTSFYRIFKNETGMTPSEYLKLQSN</sequence>
<evidence type="ECO:0000313" key="7">
    <source>
        <dbReference type="Proteomes" id="UP000636010"/>
    </source>
</evidence>
<keyword evidence="3" id="KW-0804">Transcription</keyword>
<feature type="transmembrane region" description="Helical" evidence="4">
    <location>
        <begin position="107"/>
        <end position="132"/>
    </location>
</feature>
<dbReference type="Pfam" id="PF12833">
    <property type="entry name" value="HTH_18"/>
    <property type="match status" value="1"/>
</dbReference>
<dbReference type="SMART" id="SM00342">
    <property type="entry name" value="HTH_ARAC"/>
    <property type="match status" value="1"/>
</dbReference>
<comment type="caution">
    <text evidence="6">The sequence shown here is derived from an EMBL/GenBank/DDBJ whole genome shotgun (WGS) entry which is preliminary data.</text>
</comment>
<keyword evidence="7" id="KW-1185">Reference proteome</keyword>
<evidence type="ECO:0000256" key="2">
    <source>
        <dbReference type="ARBA" id="ARBA00023125"/>
    </source>
</evidence>
<dbReference type="PROSITE" id="PS01124">
    <property type="entry name" value="HTH_ARAC_FAMILY_2"/>
    <property type="match status" value="1"/>
</dbReference>
<accession>A0ABQ1MCT7</accession>
<keyword evidence="4" id="KW-0812">Transmembrane</keyword>
<proteinExistence type="predicted"/>
<dbReference type="InterPro" id="IPR018060">
    <property type="entry name" value="HTH_AraC"/>
</dbReference>
<keyword evidence="1" id="KW-0805">Transcription regulation</keyword>
<feature type="transmembrane region" description="Helical" evidence="4">
    <location>
        <begin position="144"/>
        <end position="164"/>
    </location>
</feature>
<dbReference type="EMBL" id="BMEC01000007">
    <property type="protein sequence ID" value="GGC36897.1"/>
    <property type="molecule type" value="Genomic_DNA"/>
</dbReference>
<dbReference type="InterPro" id="IPR009057">
    <property type="entry name" value="Homeodomain-like_sf"/>
</dbReference>
<dbReference type="SUPFAM" id="SSF46689">
    <property type="entry name" value="Homeodomain-like"/>
    <property type="match status" value="1"/>
</dbReference>
<keyword evidence="4" id="KW-0472">Membrane</keyword>
<reference evidence="7" key="1">
    <citation type="journal article" date="2019" name="Int. J. Syst. Evol. Microbiol.">
        <title>The Global Catalogue of Microorganisms (GCM) 10K type strain sequencing project: providing services to taxonomists for standard genome sequencing and annotation.</title>
        <authorList>
            <consortium name="The Broad Institute Genomics Platform"/>
            <consortium name="The Broad Institute Genome Sequencing Center for Infectious Disease"/>
            <person name="Wu L."/>
            <person name="Ma J."/>
        </authorList>
    </citation>
    <scope>NUCLEOTIDE SEQUENCE [LARGE SCALE GENOMIC DNA]</scope>
    <source>
        <strain evidence="7">CGMCC 1.10832</strain>
    </source>
</reference>
<feature type="transmembrane region" description="Helical" evidence="4">
    <location>
        <begin position="30"/>
        <end position="51"/>
    </location>
</feature>
<organism evidence="6 7">
    <name type="scientific">Marivirga lumbricoides</name>
    <dbReference type="NCBI Taxonomy" id="1046115"/>
    <lineage>
        <taxon>Bacteria</taxon>
        <taxon>Pseudomonadati</taxon>
        <taxon>Bacteroidota</taxon>
        <taxon>Cytophagia</taxon>
        <taxon>Cytophagales</taxon>
        <taxon>Marivirgaceae</taxon>
        <taxon>Marivirga</taxon>
    </lineage>
</organism>
<dbReference type="PANTHER" id="PTHR43280">
    <property type="entry name" value="ARAC-FAMILY TRANSCRIPTIONAL REGULATOR"/>
    <property type="match status" value="1"/>
</dbReference>
<dbReference type="PANTHER" id="PTHR43280:SF29">
    <property type="entry name" value="ARAC-FAMILY TRANSCRIPTIONAL REGULATOR"/>
    <property type="match status" value="1"/>
</dbReference>
<evidence type="ECO:0000313" key="6">
    <source>
        <dbReference type="EMBL" id="GGC36897.1"/>
    </source>
</evidence>
<name>A0ABQ1MCT7_9BACT</name>
<dbReference type="Proteomes" id="UP000636010">
    <property type="component" value="Unassembled WGS sequence"/>
</dbReference>
<evidence type="ECO:0000259" key="5">
    <source>
        <dbReference type="PROSITE" id="PS01124"/>
    </source>
</evidence>
<evidence type="ECO:0000256" key="4">
    <source>
        <dbReference type="SAM" id="Phobius"/>
    </source>
</evidence>
<evidence type="ECO:0000256" key="1">
    <source>
        <dbReference type="ARBA" id="ARBA00023015"/>
    </source>
</evidence>
<evidence type="ECO:0000256" key="3">
    <source>
        <dbReference type="ARBA" id="ARBA00023163"/>
    </source>
</evidence>
<keyword evidence="4" id="KW-1133">Transmembrane helix</keyword>
<protein>
    <recommendedName>
        <fullName evidence="5">HTH araC/xylS-type domain-containing protein</fullName>
    </recommendedName>
</protein>
<feature type="transmembrane region" description="Helical" evidence="4">
    <location>
        <begin position="63"/>
        <end position="86"/>
    </location>
</feature>
<keyword evidence="2" id="KW-0238">DNA-binding</keyword>
<dbReference type="RefSeq" id="WP_188463462.1">
    <property type="nucleotide sequence ID" value="NZ_BAABHU010000007.1"/>
</dbReference>
<feature type="domain" description="HTH araC/xylS-type" evidence="5">
    <location>
        <begin position="192"/>
        <end position="296"/>
    </location>
</feature>
<dbReference type="Gene3D" id="1.10.10.60">
    <property type="entry name" value="Homeodomain-like"/>
    <property type="match status" value="1"/>
</dbReference>